<sequence>MAGIWDVGFLRHRLLRPVSEKRMPGKRELAEHHPHHWRALDRNIPSQAPVPALPPVRFWLIRRQRAPEFFKAWLQYPRIYLWDVIINVRLALPGKTEPSSNGVDLSSFTRVSRASVFASVRLVRAEWQLQATCKTPSPDRSPLRACPGGISESSRVTAGASPKRSTVSTSHFFGSCQLVPPPRQARRKDVSQAAIA</sequence>
<keyword evidence="2" id="KW-1185">Reference proteome</keyword>
<reference evidence="1 2" key="1">
    <citation type="submission" date="2019-02" db="EMBL/GenBank/DDBJ databases">
        <title>Deep-cultivation of Planctomycetes and their phenomic and genomic characterization uncovers novel biology.</title>
        <authorList>
            <person name="Wiegand S."/>
            <person name="Jogler M."/>
            <person name="Boedeker C."/>
            <person name="Pinto D."/>
            <person name="Vollmers J."/>
            <person name="Rivas-Marin E."/>
            <person name="Kohn T."/>
            <person name="Peeters S.H."/>
            <person name="Heuer A."/>
            <person name="Rast P."/>
            <person name="Oberbeckmann S."/>
            <person name="Bunk B."/>
            <person name="Jeske O."/>
            <person name="Meyerdierks A."/>
            <person name="Storesund J.E."/>
            <person name="Kallscheuer N."/>
            <person name="Luecker S."/>
            <person name="Lage O.M."/>
            <person name="Pohl T."/>
            <person name="Merkel B.J."/>
            <person name="Hornburger P."/>
            <person name="Mueller R.-W."/>
            <person name="Bruemmer F."/>
            <person name="Labrenz M."/>
            <person name="Spormann A.M."/>
            <person name="Op Den Camp H."/>
            <person name="Overmann J."/>
            <person name="Amann R."/>
            <person name="Jetten M.S.M."/>
            <person name="Mascher T."/>
            <person name="Medema M.H."/>
            <person name="Devos D.P."/>
            <person name="Kaster A.-K."/>
            <person name="Ovreas L."/>
            <person name="Rohde M."/>
            <person name="Galperin M.Y."/>
            <person name="Jogler C."/>
        </authorList>
    </citation>
    <scope>NUCLEOTIDE SEQUENCE [LARGE SCALE GENOMIC DNA]</scope>
    <source>
        <strain evidence="1 2">CA85</strain>
    </source>
</reference>
<name>A0A5C5X0Z5_9BACT</name>
<evidence type="ECO:0000313" key="1">
    <source>
        <dbReference type="EMBL" id="TWT56279.1"/>
    </source>
</evidence>
<dbReference type="AlphaFoldDB" id="A0A5C5X0Z5"/>
<comment type="caution">
    <text evidence="1">The sequence shown here is derived from an EMBL/GenBank/DDBJ whole genome shotgun (WGS) entry which is preliminary data.</text>
</comment>
<protein>
    <submittedName>
        <fullName evidence="1">Uncharacterized protein</fullName>
    </submittedName>
</protein>
<dbReference type="Proteomes" id="UP000318053">
    <property type="component" value="Unassembled WGS sequence"/>
</dbReference>
<organism evidence="1 2">
    <name type="scientific">Allorhodopirellula solitaria</name>
    <dbReference type="NCBI Taxonomy" id="2527987"/>
    <lineage>
        <taxon>Bacteria</taxon>
        <taxon>Pseudomonadati</taxon>
        <taxon>Planctomycetota</taxon>
        <taxon>Planctomycetia</taxon>
        <taxon>Pirellulales</taxon>
        <taxon>Pirellulaceae</taxon>
        <taxon>Allorhodopirellula</taxon>
    </lineage>
</organism>
<evidence type="ECO:0000313" key="2">
    <source>
        <dbReference type="Proteomes" id="UP000318053"/>
    </source>
</evidence>
<accession>A0A5C5X0Z5</accession>
<dbReference type="EMBL" id="SJPK01000014">
    <property type="protein sequence ID" value="TWT56279.1"/>
    <property type="molecule type" value="Genomic_DNA"/>
</dbReference>
<gene>
    <name evidence="1" type="ORF">CA85_42800</name>
</gene>
<proteinExistence type="predicted"/>